<feature type="transmembrane region" description="Helical" evidence="6">
    <location>
        <begin position="710"/>
        <end position="735"/>
    </location>
</feature>
<evidence type="ECO:0000256" key="6">
    <source>
        <dbReference type="SAM" id="Phobius"/>
    </source>
</evidence>
<feature type="transmembrane region" description="Helical" evidence="6">
    <location>
        <begin position="651"/>
        <end position="670"/>
    </location>
</feature>
<comment type="caution">
    <text evidence="8">The sequence shown here is derived from an EMBL/GenBank/DDBJ whole genome shotgun (WGS) entry which is preliminary data.</text>
</comment>
<feature type="compositionally biased region" description="Polar residues" evidence="5">
    <location>
        <begin position="329"/>
        <end position="344"/>
    </location>
</feature>
<evidence type="ECO:0000313" key="9">
    <source>
        <dbReference type="Proteomes" id="UP001176521"/>
    </source>
</evidence>
<feature type="region of interest" description="Disordered" evidence="5">
    <location>
        <begin position="228"/>
        <end position="274"/>
    </location>
</feature>
<feature type="transmembrane region" description="Helical" evidence="6">
    <location>
        <begin position="854"/>
        <end position="874"/>
    </location>
</feature>
<dbReference type="PANTHER" id="PTHR23502">
    <property type="entry name" value="MAJOR FACILITATOR SUPERFAMILY"/>
    <property type="match status" value="1"/>
</dbReference>
<proteinExistence type="predicted"/>
<dbReference type="SUPFAM" id="SSF103473">
    <property type="entry name" value="MFS general substrate transporter"/>
    <property type="match status" value="1"/>
</dbReference>
<dbReference type="InterPro" id="IPR011701">
    <property type="entry name" value="MFS"/>
</dbReference>
<dbReference type="Proteomes" id="UP001176521">
    <property type="component" value="Unassembled WGS sequence"/>
</dbReference>
<sequence length="1024" mass="110609">MDNLRPQDTLRPPKSDRRPNQTATHPGPTPTARTASSTPSPSPVTSSLPGLVRYVDRQIQTLSSGSSFPTLPVNHRTTSHPDFNSNPMPTQPTSSVEPLRISRSPTQSERRPSLLQSLMRVQVNEVHNCDAMLVDGFGGGYVARSSSVISPKDIGYPARDSSIISPKNTTGRADLEQGPAVATEQERRARVHFLSGSSGSLMRSSRQSLADAALERAFESWHRDLHAAAHPSPSTLDDGYSSDKSAYRSPSIAEKRQIARPAAVATRTRLPKPEFHIEEADADAGESSPRATTNPAANIRNSIALDCLSPPSAYSQPTSPENGRDSAPVASTQPRLPSGNRTSASATEHIITAAILPAQPAPTHQSVPPAVANPAAAATEVEYDLASLPREFLERIPPDISVAQAIHFAVQNNIVSPDFGTRAYYERHGGALSAAVAGVDGGAYAYTHAHAHADEAAFEDKDEYDEEQDYDLDNLPEAFVSRIPPGVTKVQAIQYAVRNGLVPSDFGKRSPDGRPLGPLGFVLPKGMTRDEVVALALQNGIHPPGFPINENVVTWSGPLSPSNPRNWSERKKWGATVAVSLSTFVSNMASSMVTPLIPLFRRQLQGLSQEEVDRNTIDFESSLVLSCYILAFAFAPFIYGPCSELFGRRRLLQGGIVLFFMMNLFCALASTLPTLIALRFFAALGAAAPMAVGGGVVTDIFSPQARKSPLLWFGLAPLLGPVLGPVLSGAISQAYDRWQPVFWASTVVIGLVGVLLMFLPESYVPKILEDKAERLRKETNNPDLVTIFDMQHETLGHRFGRYLVRPLMLLLTEPIMMLLALLTAVSFGQVYLLFAVLPSVHTKYYGESPTVGSLHFLSFGLGFVGGAVLGIGLIDRIHAALLRRYGGVPHPEFKLVLMMAVSPLAPVALVLFGWATEKRVHWIVGDLASFWFALCVSASFLSVQAYLVDTFALLAGSALTATIVTRSVLGFVFTLFTASLVQDIHFGHAFLLMGGISALVGLPVSIVLMRYGARLRQRSPYARG</sequence>
<name>A0AAN6G9U5_9BASI</name>
<feature type="transmembrane region" description="Helical" evidence="6">
    <location>
        <begin position="920"/>
        <end position="941"/>
    </location>
</feature>
<feature type="transmembrane region" description="Helical" evidence="6">
    <location>
        <begin position="619"/>
        <end position="639"/>
    </location>
</feature>
<feature type="compositionally biased region" description="Low complexity" evidence="5">
    <location>
        <begin position="30"/>
        <end position="52"/>
    </location>
</feature>
<evidence type="ECO:0000313" key="8">
    <source>
        <dbReference type="EMBL" id="KAK0529644.1"/>
    </source>
</evidence>
<keyword evidence="4 6" id="KW-0472">Membrane</keyword>
<feature type="transmembrane region" description="Helical" evidence="6">
    <location>
        <begin position="741"/>
        <end position="759"/>
    </location>
</feature>
<dbReference type="Gene3D" id="1.20.1250.20">
    <property type="entry name" value="MFS general substrate transporter like domains"/>
    <property type="match status" value="1"/>
</dbReference>
<feature type="compositionally biased region" description="Polar residues" evidence="5">
    <location>
        <begin position="58"/>
        <end position="69"/>
    </location>
</feature>
<comment type="subcellular location">
    <subcellularLocation>
        <location evidence="1">Membrane</location>
        <topology evidence="1">Multi-pass membrane protein</topology>
    </subcellularLocation>
</comment>
<feature type="domain" description="Major facilitator superfamily (MFS) profile" evidence="7">
    <location>
        <begin position="575"/>
        <end position="1012"/>
    </location>
</feature>
<feature type="transmembrane region" description="Helical" evidence="6">
    <location>
        <begin position="807"/>
        <end position="834"/>
    </location>
</feature>
<evidence type="ECO:0000256" key="4">
    <source>
        <dbReference type="ARBA" id="ARBA00023136"/>
    </source>
</evidence>
<feature type="transmembrane region" description="Helical" evidence="6">
    <location>
        <begin position="895"/>
        <end position="914"/>
    </location>
</feature>
<feature type="region of interest" description="Disordered" evidence="5">
    <location>
        <begin position="1"/>
        <end position="112"/>
    </location>
</feature>
<gene>
    <name evidence="8" type="ORF">OC842_004174</name>
</gene>
<dbReference type="GO" id="GO:0005886">
    <property type="term" value="C:plasma membrane"/>
    <property type="evidence" value="ECO:0007669"/>
    <property type="project" value="TreeGrafter"/>
</dbReference>
<feature type="compositionally biased region" description="Polar residues" evidence="5">
    <location>
        <begin position="162"/>
        <end position="171"/>
    </location>
</feature>
<feature type="compositionally biased region" description="Polar residues" evidence="5">
    <location>
        <begin position="312"/>
        <end position="321"/>
    </location>
</feature>
<protein>
    <recommendedName>
        <fullName evidence="7">Major facilitator superfamily (MFS) profile domain-containing protein</fullName>
    </recommendedName>
</protein>
<accession>A0AAN6G9U5</accession>
<dbReference type="PANTHER" id="PTHR23502:SF60">
    <property type="entry name" value="MAJOR FACILITATOR SUPERFAMILY (MFS) PROFILE DOMAIN-CONTAINING PROTEIN-RELATED"/>
    <property type="match status" value="1"/>
</dbReference>
<feature type="region of interest" description="Disordered" evidence="5">
    <location>
        <begin position="308"/>
        <end position="344"/>
    </location>
</feature>
<evidence type="ECO:0000259" key="7">
    <source>
        <dbReference type="PROSITE" id="PS50850"/>
    </source>
</evidence>
<keyword evidence="3 6" id="KW-1133">Transmembrane helix</keyword>
<dbReference type="AlphaFoldDB" id="A0AAN6G9U5"/>
<dbReference type="GO" id="GO:0022857">
    <property type="term" value="F:transmembrane transporter activity"/>
    <property type="evidence" value="ECO:0007669"/>
    <property type="project" value="InterPro"/>
</dbReference>
<feature type="transmembrane region" description="Helical" evidence="6">
    <location>
        <begin position="988"/>
        <end position="1009"/>
    </location>
</feature>
<feature type="transmembrane region" description="Helical" evidence="6">
    <location>
        <begin position="953"/>
        <end position="976"/>
    </location>
</feature>
<keyword evidence="2 6" id="KW-0812">Transmembrane</keyword>
<feature type="transmembrane region" description="Helical" evidence="6">
    <location>
        <begin position="676"/>
        <end position="698"/>
    </location>
</feature>
<dbReference type="InterPro" id="IPR020846">
    <property type="entry name" value="MFS_dom"/>
</dbReference>
<evidence type="ECO:0000256" key="5">
    <source>
        <dbReference type="SAM" id="MobiDB-lite"/>
    </source>
</evidence>
<evidence type="ECO:0000256" key="3">
    <source>
        <dbReference type="ARBA" id="ARBA00022989"/>
    </source>
</evidence>
<dbReference type="InterPro" id="IPR036259">
    <property type="entry name" value="MFS_trans_sf"/>
</dbReference>
<dbReference type="PROSITE" id="PS50850">
    <property type="entry name" value="MFS"/>
    <property type="match status" value="1"/>
</dbReference>
<dbReference type="EMBL" id="JAPDMQ010000237">
    <property type="protein sequence ID" value="KAK0529644.1"/>
    <property type="molecule type" value="Genomic_DNA"/>
</dbReference>
<feature type="compositionally biased region" description="Polar residues" evidence="5">
    <location>
        <begin position="80"/>
        <end position="96"/>
    </location>
</feature>
<evidence type="ECO:0000256" key="1">
    <source>
        <dbReference type="ARBA" id="ARBA00004141"/>
    </source>
</evidence>
<feature type="region of interest" description="Disordered" evidence="5">
    <location>
        <begin position="160"/>
        <end position="185"/>
    </location>
</feature>
<keyword evidence="9" id="KW-1185">Reference proteome</keyword>
<reference evidence="8" key="1">
    <citation type="journal article" date="2023" name="PhytoFront">
        <title>Draft Genome Resources of Seven Strains of Tilletia horrida, Causal Agent of Kernel Smut of Rice.</title>
        <authorList>
            <person name="Khanal S."/>
            <person name="Antony Babu S."/>
            <person name="Zhou X.G."/>
        </authorList>
    </citation>
    <scope>NUCLEOTIDE SEQUENCE</scope>
    <source>
        <strain evidence="8">TX3</strain>
    </source>
</reference>
<organism evidence="8 9">
    <name type="scientific">Tilletia horrida</name>
    <dbReference type="NCBI Taxonomy" id="155126"/>
    <lineage>
        <taxon>Eukaryota</taxon>
        <taxon>Fungi</taxon>
        <taxon>Dikarya</taxon>
        <taxon>Basidiomycota</taxon>
        <taxon>Ustilaginomycotina</taxon>
        <taxon>Exobasidiomycetes</taxon>
        <taxon>Tilletiales</taxon>
        <taxon>Tilletiaceae</taxon>
        <taxon>Tilletia</taxon>
    </lineage>
</organism>
<dbReference type="Pfam" id="PF07690">
    <property type="entry name" value="MFS_1"/>
    <property type="match status" value="1"/>
</dbReference>
<evidence type="ECO:0000256" key="2">
    <source>
        <dbReference type="ARBA" id="ARBA00022692"/>
    </source>
</evidence>